<sequence>MAKRKIALAGAMAAMLLVTACSGGGGNTGNGTSNTGGASTGGANDGGGERPTISIMTPLHLAETPDAKIEEMIEDKLNVDLEIQWIPASTFQDRMTSAFATGSLTDIVNIRLDGANREAIQDGQFWEVGPYLDEYENLSKLQEEVLNNTMVDGKLYALYQGRPLSRQGLIYRADWAENLGLATPQTLDELYEMMKQFTENDPDGNGQDDTVGLADRNDFGSGAFKTVGSWIGMPNEWGMQDGQLRPAFMFPEYKETMDFIKDLRDNGYMNSDFPVTSKTEQQNMLINGEAGTYIGCMCDVQQLYTGASQLNPDAAFDVQNQITTDGEPFTVWSGPGFNHPYLFPKSAVKTEEELKQILAFMDGLMDPEIANLLYWGIEGEHYTIEDGLAVPVADQGKIDREVKPYNTIEVGDPATSGRLAGKYEYAPMQKAQELFDDNANYAVQDPTLTLSSETYTDNKDRLAQIITDATYNYMLGELDEAGFDQAVARWQSEGGDQVIEEFNASYADSQ</sequence>
<dbReference type="EMBL" id="JACXIZ010000002">
    <property type="protein sequence ID" value="MBD2843649.1"/>
    <property type="molecule type" value="Genomic_DNA"/>
</dbReference>
<evidence type="ECO:0000313" key="8">
    <source>
        <dbReference type="EMBL" id="MBD2843649.1"/>
    </source>
</evidence>
<evidence type="ECO:0000256" key="7">
    <source>
        <dbReference type="SAM" id="SignalP"/>
    </source>
</evidence>
<evidence type="ECO:0000256" key="5">
    <source>
        <dbReference type="ARBA" id="ARBA00023288"/>
    </source>
</evidence>
<dbReference type="SUPFAM" id="SSF53850">
    <property type="entry name" value="Periplasmic binding protein-like II"/>
    <property type="match status" value="1"/>
</dbReference>
<dbReference type="PROSITE" id="PS51257">
    <property type="entry name" value="PROKAR_LIPOPROTEIN"/>
    <property type="match status" value="1"/>
</dbReference>
<keyword evidence="3" id="KW-0472">Membrane</keyword>
<keyword evidence="9" id="KW-1185">Reference proteome</keyword>
<organism evidence="8 9">
    <name type="scientific">Paenibacillus sabuli</name>
    <dbReference type="NCBI Taxonomy" id="2772509"/>
    <lineage>
        <taxon>Bacteria</taxon>
        <taxon>Bacillati</taxon>
        <taxon>Bacillota</taxon>
        <taxon>Bacilli</taxon>
        <taxon>Bacillales</taxon>
        <taxon>Paenibacillaceae</taxon>
        <taxon>Paenibacillus</taxon>
    </lineage>
</organism>
<dbReference type="Proteomes" id="UP000621560">
    <property type="component" value="Unassembled WGS sequence"/>
</dbReference>
<dbReference type="Gene3D" id="3.40.190.10">
    <property type="entry name" value="Periplasmic binding protein-like II"/>
    <property type="match status" value="2"/>
</dbReference>
<evidence type="ECO:0000256" key="6">
    <source>
        <dbReference type="SAM" id="MobiDB-lite"/>
    </source>
</evidence>
<proteinExistence type="predicted"/>
<dbReference type="PANTHER" id="PTHR43649:SF33">
    <property type="entry name" value="POLYGALACTURONAN_RHAMNOGALACTURONAN-BINDING PROTEIN YTCQ"/>
    <property type="match status" value="1"/>
</dbReference>
<dbReference type="Pfam" id="PF01547">
    <property type="entry name" value="SBP_bac_1"/>
    <property type="match status" value="1"/>
</dbReference>
<dbReference type="RefSeq" id="WP_190913656.1">
    <property type="nucleotide sequence ID" value="NZ_JACXIZ010000002.1"/>
</dbReference>
<dbReference type="AlphaFoldDB" id="A0A927BQF1"/>
<keyword evidence="2 7" id="KW-0732">Signal</keyword>
<evidence type="ECO:0000313" key="9">
    <source>
        <dbReference type="Proteomes" id="UP000621560"/>
    </source>
</evidence>
<dbReference type="InterPro" id="IPR050490">
    <property type="entry name" value="Bact_solute-bd_prot1"/>
</dbReference>
<feature type="region of interest" description="Disordered" evidence="6">
    <location>
        <begin position="27"/>
        <end position="52"/>
    </location>
</feature>
<dbReference type="PANTHER" id="PTHR43649">
    <property type="entry name" value="ARABINOSE-BINDING PROTEIN-RELATED"/>
    <property type="match status" value="1"/>
</dbReference>
<feature type="signal peptide" evidence="7">
    <location>
        <begin position="1"/>
        <end position="20"/>
    </location>
</feature>
<keyword evidence="4" id="KW-0564">Palmitate</keyword>
<name>A0A927BQF1_9BACL</name>
<accession>A0A927BQF1</accession>
<evidence type="ECO:0000256" key="3">
    <source>
        <dbReference type="ARBA" id="ARBA00023136"/>
    </source>
</evidence>
<keyword evidence="5" id="KW-0449">Lipoprotein</keyword>
<evidence type="ECO:0000256" key="1">
    <source>
        <dbReference type="ARBA" id="ARBA00022475"/>
    </source>
</evidence>
<protein>
    <submittedName>
        <fullName evidence="8">Extracellular solute-binding protein</fullName>
    </submittedName>
</protein>
<feature type="chain" id="PRO_5038712191" evidence="7">
    <location>
        <begin position="21"/>
        <end position="510"/>
    </location>
</feature>
<dbReference type="InterPro" id="IPR006059">
    <property type="entry name" value="SBP"/>
</dbReference>
<comment type="caution">
    <text evidence="8">The sequence shown here is derived from an EMBL/GenBank/DDBJ whole genome shotgun (WGS) entry which is preliminary data.</text>
</comment>
<dbReference type="CDD" id="cd13580">
    <property type="entry name" value="PBP2_AlgQ_like_1"/>
    <property type="match status" value="1"/>
</dbReference>
<keyword evidence="1" id="KW-1003">Cell membrane</keyword>
<reference evidence="8" key="1">
    <citation type="submission" date="2020-09" db="EMBL/GenBank/DDBJ databases">
        <title>A novel bacterium of genus Paenibacillus, isolated from South China Sea.</title>
        <authorList>
            <person name="Huang H."/>
            <person name="Mo K."/>
            <person name="Hu Y."/>
        </authorList>
    </citation>
    <scope>NUCLEOTIDE SEQUENCE</scope>
    <source>
        <strain evidence="8">IB182496</strain>
    </source>
</reference>
<gene>
    <name evidence="8" type="ORF">IDH44_00480</name>
</gene>
<evidence type="ECO:0000256" key="2">
    <source>
        <dbReference type="ARBA" id="ARBA00022729"/>
    </source>
</evidence>
<evidence type="ECO:0000256" key="4">
    <source>
        <dbReference type="ARBA" id="ARBA00023139"/>
    </source>
</evidence>